<dbReference type="GeneID" id="29857782"/>
<dbReference type="HOGENOM" id="CLU_955197_0_0_6"/>
<feature type="domain" description="Bacterial toxin 43" evidence="6">
    <location>
        <begin position="168"/>
        <end position="272"/>
    </location>
</feature>
<dbReference type="Proteomes" id="UP000017670">
    <property type="component" value="Unassembled WGS sequence"/>
</dbReference>
<dbReference type="RefSeq" id="WP_005062905.1">
    <property type="nucleotide sequence ID" value="NZ_KB849766.1"/>
</dbReference>
<evidence type="ECO:0000256" key="4">
    <source>
        <dbReference type="ARBA" id="ARBA00023026"/>
    </source>
</evidence>
<evidence type="ECO:0000256" key="1">
    <source>
        <dbReference type="ARBA" id="ARBA00004219"/>
    </source>
</evidence>
<dbReference type="GO" id="GO:0090729">
    <property type="term" value="F:toxin activity"/>
    <property type="evidence" value="ECO:0007669"/>
    <property type="project" value="UniProtKB-KW"/>
</dbReference>
<keyword evidence="3" id="KW-1266">Target cell cytoplasm</keyword>
<accession>N9F7B0</accession>
<feature type="domain" description="VENN motif-containing" evidence="5">
    <location>
        <begin position="13"/>
        <end position="56"/>
    </location>
</feature>
<dbReference type="STRING" id="262668.GCA_000931715_02184"/>
<protein>
    <submittedName>
        <fullName evidence="7">Uncharacterized protein</fullName>
    </submittedName>
</protein>
<evidence type="ECO:0000256" key="3">
    <source>
        <dbReference type="ARBA" id="ARBA00022913"/>
    </source>
</evidence>
<dbReference type="PATRIC" id="fig|1217648.3.peg.3155"/>
<evidence type="ECO:0000313" key="7">
    <source>
        <dbReference type="EMBL" id="ENW03210.1"/>
    </source>
</evidence>
<sequence>MVAGQLNDGSKVLTDVQKEQIIKQSKLVAGIVAAYTGHDVDVATTSADIAVRNNNLAMIDPVEFLEQTKIHGEAPTVTEFFSTLDTNIKFRESGNGQIYLCLSSVESNCVGKPISRQQAIDKLVADPIIRAGLTLVEYYPGRAAQKTVVHIVSPEAKLPSPTGEQAITNWRGSGPVHGVIAINQQSNTSVLKKYTGRSVEFIFDPKSNTFAFGSVSVFKNGSPHEQLVQSIGIKRNNNFTVGGIMSVKNGVVSTTENSGHYGQNWTPKVREQFKLFMASKGIKLDHEKWSK</sequence>
<keyword evidence="8" id="KW-1185">Reference proteome</keyword>
<gene>
    <name evidence="7" type="ORF">F933_03240</name>
</gene>
<proteinExistence type="predicted"/>
<evidence type="ECO:0000259" key="6">
    <source>
        <dbReference type="Pfam" id="PF15537"/>
    </source>
</evidence>
<keyword evidence="2" id="KW-0800">Toxin</keyword>
<comment type="caution">
    <text evidence="7">The sequence shown here is derived from an EMBL/GenBank/DDBJ whole genome shotgun (WGS) entry which is preliminary data.</text>
</comment>
<dbReference type="InterPro" id="IPR006914">
    <property type="entry name" value="VENN_dom"/>
</dbReference>
<reference evidence="7 8" key="1">
    <citation type="submission" date="2013-02" db="EMBL/GenBank/DDBJ databases">
        <title>The Genome Sequence of Acinetobacter beijerinckii CIP 110307.</title>
        <authorList>
            <consortium name="The Broad Institute Genome Sequencing Platform"/>
            <consortium name="The Broad Institute Genome Sequencing Center for Infectious Disease"/>
            <person name="Cerqueira G."/>
            <person name="Feldgarden M."/>
            <person name="Courvalin P."/>
            <person name="Perichon B."/>
            <person name="Grillot-Courvalin C."/>
            <person name="Clermont D."/>
            <person name="Rocha E."/>
            <person name="Yoon E.-J."/>
            <person name="Nemec A."/>
            <person name="Walker B."/>
            <person name="Young S.K."/>
            <person name="Zeng Q."/>
            <person name="Gargeya S."/>
            <person name="Fitzgerald M."/>
            <person name="Haas B."/>
            <person name="Abouelleil A."/>
            <person name="Alvarado L."/>
            <person name="Arachchi H.M."/>
            <person name="Berlin A.M."/>
            <person name="Chapman S.B."/>
            <person name="Dewar J."/>
            <person name="Goldberg J."/>
            <person name="Griggs A."/>
            <person name="Gujja S."/>
            <person name="Hansen M."/>
            <person name="Howarth C."/>
            <person name="Imamovic A."/>
            <person name="Larimer J."/>
            <person name="McCowan C."/>
            <person name="Murphy C."/>
            <person name="Neiman D."/>
            <person name="Pearson M."/>
            <person name="Priest M."/>
            <person name="Roberts A."/>
            <person name="Saif S."/>
            <person name="Shea T."/>
            <person name="Sisk P."/>
            <person name="Sykes S."/>
            <person name="Wortman J."/>
            <person name="Nusbaum C."/>
            <person name="Birren B."/>
        </authorList>
    </citation>
    <scope>NUCLEOTIDE SEQUENCE [LARGE SCALE GENOMIC DNA]</scope>
    <source>
        <strain evidence="7 8">CIP 110307</strain>
    </source>
</reference>
<organism evidence="7 8">
    <name type="scientific">Acinetobacter beijerinckii CIP 110307</name>
    <dbReference type="NCBI Taxonomy" id="1217648"/>
    <lineage>
        <taxon>Bacteria</taxon>
        <taxon>Pseudomonadati</taxon>
        <taxon>Pseudomonadota</taxon>
        <taxon>Gammaproteobacteria</taxon>
        <taxon>Moraxellales</taxon>
        <taxon>Moraxellaceae</taxon>
        <taxon>Acinetobacter</taxon>
    </lineage>
</organism>
<dbReference type="Pfam" id="PF04829">
    <property type="entry name" value="PT-VENN"/>
    <property type="match status" value="1"/>
</dbReference>
<dbReference type="Pfam" id="PF15537">
    <property type="entry name" value="Ntox43"/>
    <property type="match status" value="1"/>
</dbReference>
<dbReference type="AlphaFoldDB" id="N9F7B0"/>
<name>N9F7B0_9GAMM</name>
<comment type="subcellular location">
    <subcellularLocation>
        <location evidence="1">Target cell</location>
        <location evidence="1">Target cell cytoplasm</location>
    </subcellularLocation>
</comment>
<evidence type="ECO:0000259" key="5">
    <source>
        <dbReference type="Pfam" id="PF04829"/>
    </source>
</evidence>
<keyword evidence="4" id="KW-0843">Virulence</keyword>
<dbReference type="EMBL" id="APQL01000012">
    <property type="protein sequence ID" value="ENW03210.1"/>
    <property type="molecule type" value="Genomic_DNA"/>
</dbReference>
<evidence type="ECO:0000313" key="8">
    <source>
        <dbReference type="Proteomes" id="UP000017670"/>
    </source>
</evidence>
<dbReference type="InterPro" id="IPR029106">
    <property type="entry name" value="Ntox43"/>
</dbReference>
<evidence type="ECO:0000256" key="2">
    <source>
        <dbReference type="ARBA" id="ARBA00022656"/>
    </source>
</evidence>